<dbReference type="AlphaFoldDB" id="A0A085M6H1"/>
<name>A0A085M6H1_9BILA</name>
<organism evidence="1 3">
    <name type="scientific">Trichuris suis</name>
    <name type="common">pig whipworm</name>
    <dbReference type="NCBI Taxonomy" id="68888"/>
    <lineage>
        <taxon>Eukaryota</taxon>
        <taxon>Metazoa</taxon>
        <taxon>Ecdysozoa</taxon>
        <taxon>Nematoda</taxon>
        <taxon>Enoplea</taxon>
        <taxon>Dorylaimia</taxon>
        <taxon>Trichinellida</taxon>
        <taxon>Trichuridae</taxon>
        <taxon>Trichuris</taxon>
    </lineage>
</organism>
<dbReference type="EMBL" id="KL367547">
    <property type="protein sequence ID" value="KFD64940.1"/>
    <property type="molecule type" value="Genomic_DNA"/>
</dbReference>
<evidence type="ECO:0000313" key="2">
    <source>
        <dbReference type="EMBL" id="KFD64940.1"/>
    </source>
</evidence>
<gene>
    <name evidence="1" type="ORF">M513_06308</name>
    <name evidence="2" type="ORF">M514_06308</name>
</gene>
<keyword evidence="3" id="KW-1185">Reference proteome</keyword>
<reference evidence="1 3" key="1">
    <citation type="journal article" date="2014" name="Nat. Genet.">
        <title>Genome and transcriptome of the porcine whipworm Trichuris suis.</title>
        <authorList>
            <person name="Jex A.R."/>
            <person name="Nejsum P."/>
            <person name="Schwarz E.M."/>
            <person name="Hu L."/>
            <person name="Young N.D."/>
            <person name="Hall R.S."/>
            <person name="Korhonen P.K."/>
            <person name="Liao S."/>
            <person name="Thamsborg S."/>
            <person name="Xia J."/>
            <person name="Xu P."/>
            <person name="Wang S."/>
            <person name="Scheerlinck J.P."/>
            <person name="Hofmann A."/>
            <person name="Sternberg P.W."/>
            <person name="Wang J."/>
            <person name="Gasser R.B."/>
        </authorList>
    </citation>
    <scope>NUCLEOTIDE SEQUENCE [LARGE SCALE GENOMIC DNA]</scope>
    <source>
        <strain evidence="2">DCEP-RM93F</strain>
        <strain evidence="1">DCEP-RM93M</strain>
    </source>
</reference>
<accession>A0A085M6H1</accession>
<dbReference type="EMBL" id="KL363223">
    <property type="protein sequence ID" value="KFD52817.1"/>
    <property type="molecule type" value="Genomic_DNA"/>
</dbReference>
<evidence type="ECO:0000313" key="1">
    <source>
        <dbReference type="EMBL" id="KFD52817.1"/>
    </source>
</evidence>
<dbReference type="Proteomes" id="UP000030758">
    <property type="component" value="Unassembled WGS sequence"/>
</dbReference>
<sequence length="64" mass="6944">MNRLQPLPRNGDAWLKRVSSEIRSASDSISSSLRRDSQTCLLAGTSLTSDEAVKMEQAGEGFTS</sequence>
<protein>
    <submittedName>
        <fullName evidence="1">Uncharacterized protein</fullName>
    </submittedName>
</protein>
<proteinExistence type="predicted"/>
<evidence type="ECO:0000313" key="3">
    <source>
        <dbReference type="Proteomes" id="UP000030764"/>
    </source>
</evidence>
<dbReference type="Proteomes" id="UP000030764">
    <property type="component" value="Unassembled WGS sequence"/>
</dbReference>